<dbReference type="RefSeq" id="WP_139601519.1">
    <property type="nucleotide sequence ID" value="NZ_VDCQ01000007.1"/>
</dbReference>
<evidence type="ECO:0000313" key="1">
    <source>
        <dbReference type="EMBL" id="TNJ67034.1"/>
    </source>
</evidence>
<dbReference type="AlphaFoldDB" id="A0A5C4TD83"/>
<comment type="caution">
    <text evidence="1">The sequence shown here is derived from an EMBL/GenBank/DDBJ whole genome shotgun (WGS) entry which is preliminary data.</text>
</comment>
<gene>
    <name evidence="1" type="ORF">FE784_07495</name>
</gene>
<evidence type="ECO:0000313" key="2">
    <source>
        <dbReference type="Proteomes" id="UP000307943"/>
    </source>
</evidence>
<name>A0A5C4TD83_9BACL</name>
<keyword evidence="2" id="KW-1185">Reference proteome</keyword>
<dbReference type="Proteomes" id="UP000307943">
    <property type="component" value="Unassembled WGS sequence"/>
</dbReference>
<dbReference type="EMBL" id="VDCQ01000007">
    <property type="protein sequence ID" value="TNJ67034.1"/>
    <property type="molecule type" value="Genomic_DNA"/>
</dbReference>
<proteinExistence type="predicted"/>
<organism evidence="1 2">
    <name type="scientific">Paenibacillus hemerocallicola</name>
    <dbReference type="NCBI Taxonomy" id="1172614"/>
    <lineage>
        <taxon>Bacteria</taxon>
        <taxon>Bacillati</taxon>
        <taxon>Bacillota</taxon>
        <taxon>Bacilli</taxon>
        <taxon>Bacillales</taxon>
        <taxon>Paenibacillaceae</taxon>
        <taxon>Paenibacillus</taxon>
    </lineage>
</organism>
<sequence length="66" mass="7365">MPDSRLSVRPRRDYWQNGRNGVVFATIPEMMQISTLLQISASGETIPAVKPKDRLPRIGGPVFLAK</sequence>
<reference evidence="1 2" key="1">
    <citation type="submission" date="2019-05" db="EMBL/GenBank/DDBJ databases">
        <title>We sequenced the genome of Paenibacillus hemerocallicola KCTC 33185 for further insight into its adaptation and study the phylogeny of Paenibacillus.</title>
        <authorList>
            <person name="Narsing Rao M.P."/>
        </authorList>
    </citation>
    <scope>NUCLEOTIDE SEQUENCE [LARGE SCALE GENOMIC DNA]</scope>
    <source>
        <strain evidence="1 2">KCTC 33185</strain>
    </source>
</reference>
<protein>
    <submittedName>
        <fullName evidence="1">Uncharacterized protein</fullName>
    </submittedName>
</protein>
<accession>A0A5C4TD83</accession>